<name>A0ABQ8SQP6_PERAM</name>
<evidence type="ECO:0000313" key="2">
    <source>
        <dbReference type="Proteomes" id="UP001148838"/>
    </source>
</evidence>
<comment type="caution">
    <text evidence="1">The sequence shown here is derived from an EMBL/GenBank/DDBJ whole genome shotgun (WGS) entry which is preliminary data.</text>
</comment>
<reference evidence="1 2" key="1">
    <citation type="journal article" date="2022" name="Allergy">
        <title>Genome assembly and annotation of Periplaneta americana reveal a comprehensive cockroach allergen profile.</title>
        <authorList>
            <person name="Wang L."/>
            <person name="Xiong Q."/>
            <person name="Saelim N."/>
            <person name="Wang L."/>
            <person name="Nong W."/>
            <person name="Wan A.T."/>
            <person name="Shi M."/>
            <person name="Liu X."/>
            <person name="Cao Q."/>
            <person name="Hui J.H.L."/>
            <person name="Sookrung N."/>
            <person name="Leung T.F."/>
            <person name="Tungtrongchitr A."/>
            <person name="Tsui S.K.W."/>
        </authorList>
    </citation>
    <scope>NUCLEOTIDE SEQUENCE [LARGE SCALE GENOMIC DNA]</scope>
    <source>
        <strain evidence="1">PWHHKU_190912</strain>
    </source>
</reference>
<dbReference type="EMBL" id="JAJSOF020000023">
    <property type="protein sequence ID" value="KAJ4436071.1"/>
    <property type="molecule type" value="Genomic_DNA"/>
</dbReference>
<gene>
    <name evidence="1" type="ORF">ANN_18698</name>
</gene>
<evidence type="ECO:0000313" key="1">
    <source>
        <dbReference type="EMBL" id="KAJ4436071.1"/>
    </source>
</evidence>
<accession>A0ABQ8SQP6</accession>
<dbReference type="Proteomes" id="UP001148838">
    <property type="component" value="Unassembled WGS sequence"/>
</dbReference>
<protein>
    <submittedName>
        <fullName evidence="1">Uncharacterized protein</fullName>
    </submittedName>
</protein>
<organism evidence="1 2">
    <name type="scientific">Periplaneta americana</name>
    <name type="common">American cockroach</name>
    <name type="synonym">Blatta americana</name>
    <dbReference type="NCBI Taxonomy" id="6978"/>
    <lineage>
        <taxon>Eukaryota</taxon>
        <taxon>Metazoa</taxon>
        <taxon>Ecdysozoa</taxon>
        <taxon>Arthropoda</taxon>
        <taxon>Hexapoda</taxon>
        <taxon>Insecta</taxon>
        <taxon>Pterygota</taxon>
        <taxon>Neoptera</taxon>
        <taxon>Polyneoptera</taxon>
        <taxon>Dictyoptera</taxon>
        <taxon>Blattodea</taxon>
        <taxon>Blattoidea</taxon>
        <taxon>Blattidae</taxon>
        <taxon>Blattinae</taxon>
        <taxon>Periplaneta</taxon>
    </lineage>
</organism>
<sequence>MVESRNAYRVLVGRPEGKIPLERPRRKMDLREVGYDGRDWINLAQDKDQWWAYVRAAMKLGSLKARLLWPTKEYEERLLAFLTDSAAYMLKAAGALQVFYPKIIHIICIVHDLHRAAEDIRSQHPKANNLISSVKKVFVKASARTALFRRRTTRNSPSIRACIN</sequence>
<proteinExistence type="predicted"/>
<keyword evidence="2" id="KW-1185">Reference proteome</keyword>